<gene>
    <name evidence="1" type="ORF">DPEC_G00063670</name>
</gene>
<name>A0ACC2H7G1_DALPE</name>
<accession>A0ACC2H7G1</accession>
<proteinExistence type="predicted"/>
<reference evidence="1" key="1">
    <citation type="submission" date="2021-05" db="EMBL/GenBank/DDBJ databases">
        <authorList>
            <person name="Pan Q."/>
            <person name="Jouanno E."/>
            <person name="Zahm M."/>
            <person name="Klopp C."/>
            <person name="Cabau C."/>
            <person name="Louis A."/>
            <person name="Berthelot C."/>
            <person name="Parey E."/>
            <person name="Roest Crollius H."/>
            <person name="Montfort J."/>
            <person name="Robinson-Rechavi M."/>
            <person name="Bouchez O."/>
            <person name="Lampietro C."/>
            <person name="Lopez Roques C."/>
            <person name="Donnadieu C."/>
            <person name="Postlethwait J."/>
            <person name="Bobe J."/>
            <person name="Dillon D."/>
            <person name="Chandos A."/>
            <person name="von Hippel F."/>
            <person name="Guiguen Y."/>
        </authorList>
    </citation>
    <scope>NUCLEOTIDE SEQUENCE</scope>
    <source>
        <strain evidence="1">YG-Jan2019</strain>
    </source>
</reference>
<dbReference type="Proteomes" id="UP001157502">
    <property type="component" value="Chromosome 5"/>
</dbReference>
<evidence type="ECO:0000313" key="1">
    <source>
        <dbReference type="EMBL" id="KAJ8011953.1"/>
    </source>
</evidence>
<protein>
    <submittedName>
        <fullName evidence="1">Uncharacterized protein</fullName>
    </submittedName>
</protein>
<evidence type="ECO:0000313" key="2">
    <source>
        <dbReference type="Proteomes" id="UP001157502"/>
    </source>
</evidence>
<comment type="caution">
    <text evidence="1">The sequence shown here is derived from an EMBL/GenBank/DDBJ whole genome shotgun (WGS) entry which is preliminary data.</text>
</comment>
<sequence>MCLAEFASHYRIVYGKETEDCKRFRLLNNMGMIQKRTRGKPAIIRYARFSEKKDPENFYGRLLKLYLPHRSESSLKTEMFPTHQEFYKDACVRLPGAQEICAVTAIVTGNQKKFEQHNKIVEQVLDDFLKNGPVEDAWNTFAPEAELDKLECLEERIQGEPLHENEQDDVPEFTRCKESGGIAVAVKAPEMSRDSLLKMYRNLNRTQACTFYSVCNWCINLVRGLNPDPFFYFVTGGAGTGKSHLIKCVYAEATKILRNLPRLREEADISMPMVLLTAFTGTASFNISGNTLHSVLKLPRSLKPPYQGLGNLIDEVRAQLSNAQIIIIDEVSMISKALFAYVNWRLQQIKGSKKPFGGMSVLAVGDFYQVPPLGKSKPLCVFEEDTDDFWKDYFQMITLTEIMRQRDDVAFAELLNRIRVKQKMDPLSNDDKALLDQALTDPSRCPNDVLHIFATNKEVHKHNAETVSVLHANVTNIDADDYKKDPKTGVMQRQLNPSKGQKDNLLDTLQAAEGARIMITRNIDVEDGLVNGTFGKIARIITKTEKGSTTVNMLGLVLDNPNAGQRYRNKLPGDAGNLVYIERVEENLRQKGVVRRQFPVRLAFACTIHKVQGMTTQSAVVSLKRVFQTGMAYVALSRTTSLQGLHITDFDEKKIFADPEITASLDSMKKASVDSAMPLFKYLQTTNKAQTLTIIHHNTEGLPAHIEDIKSHHELTLGDVLCFTETHLSGSFVAESLQLDGYSMFRRNRHLSYTNLPHIASRSGGGVALYVRNYYQASEKPYLQNVTDLEFLVVKLESPVQALIAVVYRPPDYSIGQFLLNLQGLLESLEVMNCQPVILCGDFNEDLLSSAKKPISNMLHSRGYTQLVKAATTDKNTSLDHIYISRVQHCLQSGVLHTYHSYHNPVYCVLNPNCI</sequence>
<keyword evidence="2" id="KW-1185">Reference proteome</keyword>
<dbReference type="EMBL" id="CM055732">
    <property type="protein sequence ID" value="KAJ8011953.1"/>
    <property type="molecule type" value="Genomic_DNA"/>
</dbReference>
<organism evidence="1 2">
    <name type="scientific">Dallia pectoralis</name>
    <name type="common">Alaska blackfish</name>
    <dbReference type="NCBI Taxonomy" id="75939"/>
    <lineage>
        <taxon>Eukaryota</taxon>
        <taxon>Metazoa</taxon>
        <taxon>Chordata</taxon>
        <taxon>Craniata</taxon>
        <taxon>Vertebrata</taxon>
        <taxon>Euteleostomi</taxon>
        <taxon>Actinopterygii</taxon>
        <taxon>Neopterygii</taxon>
        <taxon>Teleostei</taxon>
        <taxon>Protacanthopterygii</taxon>
        <taxon>Esociformes</taxon>
        <taxon>Umbridae</taxon>
        <taxon>Dallia</taxon>
    </lineage>
</organism>